<proteinExistence type="predicted"/>
<evidence type="ECO:0000313" key="2">
    <source>
        <dbReference type="Proteomes" id="UP000013117"/>
    </source>
</evidence>
<dbReference type="GeneID" id="84210499"/>
<evidence type="ECO:0000313" key="1">
    <source>
        <dbReference type="EMBL" id="ENV32706.1"/>
    </source>
</evidence>
<protein>
    <recommendedName>
        <fullName evidence="3">Lipoprotein</fullName>
    </recommendedName>
</protein>
<evidence type="ECO:0008006" key="3">
    <source>
        <dbReference type="Google" id="ProtNLM"/>
    </source>
</evidence>
<dbReference type="EMBL" id="APPN01000073">
    <property type="protein sequence ID" value="ENV32706.1"/>
    <property type="molecule type" value="Genomic_DNA"/>
</dbReference>
<organism evidence="1 2">
    <name type="scientific">Acinetobacter gerneri DSM 14967 = CIP 107464 = MTCC 9824</name>
    <dbReference type="NCBI Taxonomy" id="1120926"/>
    <lineage>
        <taxon>Bacteria</taxon>
        <taxon>Pseudomonadati</taxon>
        <taxon>Pseudomonadota</taxon>
        <taxon>Gammaproteobacteria</taxon>
        <taxon>Moraxellales</taxon>
        <taxon>Moraxellaceae</taxon>
        <taxon>Acinetobacter</taxon>
    </lineage>
</organism>
<dbReference type="eggNOG" id="ENOG50303D3">
    <property type="taxonomic scope" value="Bacteria"/>
</dbReference>
<dbReference type="HOGENOM" id="CLU_080342_0_0_6"/>
<dbReference type="AlphaFoldDB" id="N8Y7U8"/>
<gene>
    <name evidence="1" type="ORF">F960_03213</name>
</gene>
<reference evidence="1 2" key="1">
    <citation type="submission" date="2013-02" db="EMBL/GenBank/DDBJ databases">
        <title>The Genome Sequence of Acinetobacter gerneri CIP 107464.</title>
        <authorList>
            <consortium name="The Broad Institute Genome Sequencing Platform"/>
            <consortium name="The Broad Institute Genome Sequencing Center for Infectious Disease"/>
            <person name="Cerqueira G."/>
            <person name="Feldgarden M."/>
            <person name="Courvalin P."/>
            <person name="Perichon B."/>
            <person name="Grillot-Courvalin C."/>
            <person name="Clermont D."/>
            <person name="Rocha E."/>
            <person name="Yoon E.-J."/>
            <person name="Nemec A."/>
            <person name="Walker B."/>
            <person name="Young S.K."/>
            <person name="Zeng Q."/>
            <person name="Gargeya S."/>
            <person name="Fitzgerald M."/>
            <person name="Haas B."/>
            <person name="Abouelleil A."/>
            <person name="Alvarado L."/>
            <person name="Arachchi H.M."/>
            <person name="Berlin A.M."/>
            <person name="Chapman S.B."/>
            <person name="Dewar J."/>
            <person name="Goldberg J."/>
            <person name="Griggs A."/>
            <person name="Gujja S."/>
            <person name="Hansen M."/>
            <person name="Howarth C."/>
            <person name="Imamovic A."/>
            <person name="Larimer J."/>
            <person name="McCowan C."/>
            <person name="Murphy C."/>
            <person name="Neiman D."/>
            <person name="Pearson M."/>
            <person name="Priest M."/>
            <person name="Roberts A."/>
            <person name="Saif S."/>
            <person name="Shea T."/>
            <person name="Sisk P."/>
            <person name="Sykes S."/>
            <person name="Wortman J."/>
            <person name="Nusbaum C."/>
            <person name="Birren B."/>
        </authorList>
    </citation>
    <scope>NUCLEOTIDE SEQUENCE [LARGE SCALE GENOMIC DNA]</scope>
    <source>
        <strain evidence="1 2">CIP 107464</strain>
    </source>
</reference>
<accession>N8Y7U8</accession>
<sequence>MKNTLIYSTLIISSLIISGCGGSDDSTPVKNQENPQTPNTELTEQLKQKIIETSAQSHILAAKESFAFGMVDTALYGVDEVLYADAECESGQYKIVNNQIDFNECGGLFYQFEGDKHQSLVAKSGTVINNDGDYTFKNLVLENPITFETKTFSGTLKSLETEDSAQVSSESFSVKASEKNGTGFRNVAYLFENYQLKYTLKTPTELNISSNGQISVQNSAVGDYKIKFTTTDPLAIKVNQDEEREGLPYRGAVKIENTDLKSTTLITSIPNTYNVQYQVLYGNQKLVDNTQTWTKIFGAEK</sequence>
<comment type="caution">
    <text evidence="1">The sequence shown here is derived from an EMBL/GenBank/DDBJ whole genome shotgun (WGS) entry which is preliminary data.</text>
</comment>
<dbReference type="RefSeq" id="WP_004866557.1">
    <property type="nucleotide sequence ID" value="NZ_ASYY01000084.1"/>
</dbReference>
<dbReference type="PATRIC" id="fig|1120926.3.peg.3124"/>
<name>N8Y7U8_9GAMM</name>
<dbReference type="PROSITE" id="PS51257">
    <property type="entry name" value="PROKAR_LIPOPROTEIN"/>
    <property type="match status" value="1"/>
</dbReference>
<keyword evidence="2" id="KW-1185">Reference proteome</keyword>
<dbReference type="Proteomes" id="UP000013117">
    <property type="component" value="Unassembled WGS sequence"/>
</dbReference>